<keyword evidence="2 4" id="KW-0863">Zinc-finger</keyword>
<protein>
    <submittedName>
        <fullName evidence="8">Putative ccch zinc finger protein</fullName>
    </submittedName>
</protein>
<reference evidence="8 9" key="1">
    <citation type="submission" date="2015-05" db="EMBL/GenBank/DDBJ databases">
        <title>Distinctive expansion of gene families associated with plant cell wall degradation and secondary metabolism in the genomes of grapevine trunk pathogens.</title>
        <authorList>
            <person name="Lawrence D.P."/>
            <person name="Travadon R."/>
            <person name="Rolshausen P.E."/>
            <person name="Baumgartner K."/>
        </authorList>
    </citation>
    <scope>NUCLEOTIDE SEQUENCE [LARGE SCALE GENOMIC DNA]</scope>
    <source>
        <strain evidence="8">UCRPC4</strain>
    </source>
</reference>
<evidence type="ECO:0000256" key="3">
    <source>
        <dbReference type="ARBA" id="ARBA00022833"/>
    </source>
</evidence>
<dbReference type="EMBL" id="LCWF01000035">
    <property type="protein sequence ID" value="KKY26453.1"/>
    <property type="molecule type" value="Genomic_DNA"/>
</dbReference>
<evidence type="ECO:0000256" key="2">
    <source>
        <dbReference type="ARBA" id="ARBA00022771"/>
    </source>
</evidence>
<dbReference type="PANTHER" id="PTHR46156">
    <property type="entry name" value="CCCH ZINGC FINGER"/>
    <property type="match status" value="1"/>
</dbReference>
<feature type="domain" description="C3H1-type" evidence="7">
    <location>
        <begin position="434"/>
        <end position="462"/>
    </location>
</feature>
<feature type="compositionally biased region" description="Acidic residues" evidence="5">
    <location>
        <begin position="504"/>
        <end position="517"/>
    </location>
</feature>
<sequence length="555" mass="62768">MMDIVSIVIAVISLIGTILSAGIAGWVTFYSDERKRRRESEKLISKYREPLVLAAYDFQSRLYNIIDQGLLCWSNGSDEEKENLERYTCFVVGQFLSWEHILRRQAQFVCFETHQKNRTFVHFLDMINGAFSLGGEDLSRPFRLYRAQQLAIGEIMTIKEGDELYCMGYAEFDNKWNKEPAFKAWFQPLMHSQINRRKNKGLQTQENRSYPYPPPNAYRSRAAHHNYRGRSSRGRGATQIRNPTLVSHNSTAELPTDNRATSSDSILSDGITVRYGNTLQWKTSAIHEKDKKLRTAQQAVPRHKTHKDEKDQVMRAVRPSAPSSVGQSHFITVNSTIFQVEKGGSKLIRLSHDSALAEKTPKEAVVNGVVFKRTKNGNLLRANSVVRRDAKAKTQLCPRFTSTGICPRGKACTGIHDKDKTAICSQFLRNGSLSPSAPICRSFALMGYCHKGQTCGERHLRECPDYSATGNCRIRNCNLPHVDRAGHMRKLASTKDGSGHHMDVDDDNDDMSSDEDLYDRIDSDDVDSDDFDEPEEVFGTDSGELSQQKDFVGFS</sequence>
<feature type="compositionally biased region" description="Basic residues" evidence="5">
    <location>
        <begin position="221"/>
        <end position="233"/>
    </location>
</feature>
<feature type="domain" description="C3H1-type" evidence="7">
    <location>
        <begin position="391"/>
        <end position="419"/>
    </location>
</feature>
<dbReference type="AlphaFoldDB" id="A0A0G2GT33"/>
<dbReference type="InterPro" id="IPR036855">
    <property type="entry name" value="Znf_CCCH_sf"/>
</dbReference>
<dbReference type="Gene3D" id="6.10.250.3220">
    <property type="match status" value="1"/>
</dbReference>
<reference evidence="8 9" key="2">
    <citation type="submission" date="2015-05" db="EMBL/GenBank/DDBJ databases">
        <authorList>
            <person name="Morales-Cruz A."/>
            <person name="Amrine K.C."/>
            <person name="Cantu D."/>
        </authorList>
    </citation>
    <scope>NUCLEOTIDE SEQUENCE [LARGE SCALE GENOMIC DNA]</scope>
    <source>
        <strain evidence="8">UCRPC4</strain>
    </source>
</reference>
<comment type="caution">
    <text evidence="8">The sequence shown here is derived from an EMBL/GenBank/DDBJ whole genome shotgun (WGS) entry which is preliminary data.</text>
</comment>
<gene>
    <name evidence="8" type="ORF">UCRPC4_g01472</name>
</gene>
<accession>A0A0G2GT33</accession>
<proteinExistence type="predicted"/>
<evidence type="ECO:0000256" key="6">
    <source>
        <dbReference type="SAM" id="Phobius"/>
    </source>
</evidence>
<dbReference type="GO" id="GO:0008270">
    <property type="term" value="F:zinc ion binding"/>
    <property type="evidence" value="ECO:0007669"/>
    <property type="project" value="UniProtKB-KW"/>
</dbReference>
<keyword evidence="6" id="KW-0472">Membrane</keyword>
<name>A0A0G2GT33_PHACM</name>
<keyword evidence="1 4" id="KW-0479">Metal-binding</keyword>
<evidence type="ECO:0000256" key="1">
    <source>
        <dbReference type="ARBA" id="ARBA00022723"/>
    </source>
</evidence>
<keyword evidence="6" id="KW-1133">Transmembrane helix</keyword>
<dbReference type="InterPro" id="IPR000571">
    <property type="entry name" value="Znf_CCCH"/>
</dbReference>
<dbReference type="SUPFAM" id="SSF90229">
    <property type="entry name" value="CCCH zinc finger"/>
    <property type="match status" value="2"/>
</dbReference>
<dbReference type="PROSITE" id="PS50103">
    <property type="entry name" value="ZF_C3H1"/>
    <property type="match status" value="2"/>
</dbReference>
<feature type="zinc finger region" description="C3H1-type" evidence="4">
    <location>
        <begin position="434"/>
        <end position="462"/>
    </location>
</feature>
<feature type="transmembrane region" description="Helical" evidence="6">
    <location>
        <begin position="6"/>
        <end position="29"/>
    </location>
</feature>
<dbReference type="PANTHER" id="PTHR46156:SF1">
    <property type="entry name" value="ZINC FINGER CCCH DOMAIN-CONTAINING PROTEIN 3"/>
    <property type="match status" value="1"/>
</dbReference>
<evidence type="ECO:0000256" key="4">
    <source>
        <dbReference type="PROSITE-ProRule" id="PRU00723"/>
    </source>
</evidence>
<evidence type="ECO:0000259" key="7">
    <source>
        <dbReference type="PROSITE" id="PS50103"/>
    </source>
</evidence>
<dbReference type="Gene3D" id="4.10.1000.10">
    <property type="entry name" value="Zinc finger, CCCH-type"/>
    <property type="match status" value="1"/>
</dbReference>
<evidence type="ECO:0000256" key="5">
    <source>
        <dbReference type="SAM" id="MobiDB-lite"/>
    </source>
</evidence>
<feature type="compositionally biased region" description="Polar residues" evidence="5">
    <location>
        <begin position="239"/>
        <end position="263"/>
    </location>
</feature>
<evidence type="ECO:0000313" key="9">
    <source>
        <dbReference type="Proteomes" id="UP000053317"/>
    </source>
</evidence>
<dbReference type="SMART" id="SM00356">
    <property type="entry name" value="ZnF_C3H1"/>
    <property type="match status" value="2"/>
</dbReference>
<evidence type="ECO:0000313" key="8">
    <source>
        <dbReference type="EMBL" id="KKY26453.1"/>
    </source>
</evidence>
<dbReference type="Proteomes" id="UP000053317">
    <property type="component" value="Unassembled WGS sequence"/>
</dbReference>
<keyword evidence="6" id="KW-0812">Transmembrane</keyword>
<feature type="region of interest" description="Disordered" evidence="5">
    <location>
        <begin position="198"/>
        <end position="263"/>
    </location>
</feature>
<keyword evidence="3 4" id="KW-0862">Zinc</keyword>
<feature type="compositionally biased region" description="Acidic residues" evidence="5">
    <location>
        <begin position="524"/>
        <end position="538"/>
    </location>
</feature>
<dbReference type="OrthoDB" id="410307at2759"/>
<feature type="region of interest" description="Disordered" evidence="5">
    <location>
        <begin position="492"/>
        <end position="555"/>
    </location>
</feature>
<organism evidence="8 9">
    <name type="scientific">Phaeomoniella chlamydospora</name>
    <name type="common">Phaeoacremonium chlamydosporum</name>
    <dbReference type="NCBI Taxonomy" id="158046"/>
    <lineage>
        <taxon>Eukaryota</taxon>
        <taxon>Fungi</taxon>
        <taxon>Dikarya</taxon>
        <taxon>Ascomycota</taxon>
        <taxon>Pezizomycotina</taxon>
        <taxon>Eurotiomycetes</taxon>
        <taxon>Chaetothyriomycetidae</taxon>
        <taxon>Phaeomoniellales</taxon>
        <taxon>Phaeomoniellaceae</taxon>
        <taxon>Phaeomoniella</taxon>
    </lineage>
</organism>
<dbReference type="GO" id="GO:0005634">
    <property type="term" value="C:nucleus"/>
    <property type="evidence" value="ECO:0007669"/>
    <property type="project" value="TreeGrafter"/>
</dbReference>
<feature type="zinc finger region" description="C3H1-type" evidence="4">
    <location>
        <begin position="391"/>
        <end position="419"/>
    </location>
</feature>
<keyword evidence="9" id="KW-1185">Reference proteome</keyword>